<comment type="caution">
    <text evidence="3">The sequence shown here is derived from an EMBL/GenBank/DDBJ whole genome shotgun (WGS) entry which is preliminary data.</text>
</comment>
<feature type="transmembrane region" description="Helical" evidence="1">
    <location>
        <begin position="321"/>
        <end position="342"/>
    </location>
</feature>
<keyword evidence="1" id="KW-1133">Transmembrane helix</keyword>
<dbReference type="InterPro" id="IPR001633">
    <property type="entry name" value="EAL_dom"/>
</dbReference>
<evidence type="ECO:0000256" key="1">
    <source>
        <dbReference type="SAM" id="Phobius"/>
    </source>
</evidence>
<dbReference type="InterPro" id="IPR050706">
    <property type="entry name" value="Cyclic-di-GMP_PDE-like"/>
</dbReference>
<accession>A0A2S3RD21</accession>
<dbReference type="GO" id="GO:0071111">
    <property type="term" value="F:cyclic-guanylate-specific phosphodiesterase activity"/>
    <property type="evidence" value="ECO:0007669"/>
    <property type="project" value="InterPro"/>
</dbReference>
<evidence type="ECO:0000313" key="4">
    <source>
        <dbReference type="Proteomes" id="UP000237466"/>
    </source>
</evidence>
<dbReference type="SMART" id="SM00052">
    <property type="entry name" value="EAL"/>
    <property type="match status" value="1"/>
</dbReference>
<dbReference type="Proteomes" id="UP000237466">
    <property type="component" value="Unassembled WGS sequence"/>
</dbReference>
<name>A0A2S3RD21_VIBVL</name>
<dbReference type="EMBL" id="PDGH01000146">
    <property type="protein sequence ID" value="POB41826.1"/>
    <property type="molecule type" value="Genomic_DNA"/>
</dbReference>
<dbReference type="Pfam" id="PF00563">
    <property type="entry name" value="EAL"/>
    <property type="match status" value="1"/>
</dbReference>
<evidence type="ECO:0000313" key="3">
    <source>
        <dbReference type="EMBL" id="POB41826.1"/>
    </source>
</evidence>
<keyword evidence="1" id="KW-0472">Membrane</keyword>
<dbReference type="PROSITE" id="PS50883">
    <property type="entry name" value="EAL"/>
    <property type="match status" value="1"/>
</dbReference>
<organism evidence="3 4">
    <name type="scientific">Vibrio vulnificus</name>
    <dbReference type="NCBI Taxonomy" id="672"/>
    <lineage>
        <taxon>Bacteria</taxon>
        <taxon>Pseudomonadati</taxon>
        <taxon>Pseudomonadota</taxon>
        <taxon>Gammaproteobacteria</taxon>
        <taxon>Vibrionales</taxon>
        <taxon>Vibrionaceae</taxon>
        <taxon>Vibrio</taxon>
    </lineage>
</organism>
<feature type="domain" description="EAL" evidence="2">
    <location>
        <begin position="344"/>
        <end position="571"/>
    </location>
</feature>
<proteinExistence type="predicted"/>
<dbReference type="PANTHER" id="PTHR33121">
    <property type="entry name" value="CYCLIC DI-GMP PHOSPHODIESTERASE PDEF"/>
    <property type="match status" value="1"/>
</dbReference>
<dbReference type="CDD" id="cd01948">
    <property type="entry name" value="EAL"/>
    <property type="match status" value="1"/>
</dbReference>
<dbReference type="PANTHER" id="PTHR33121:SF70">
    <property type="entry name" value="SIGNALING PROTEIN YKOW"/>
    <property type="match status" value="1"/>
</dbReference>
<feature type="transmembrane region" description="Helical" evidence="1">
    <location>
        <begin position="155"/>
        <end position="174"/>
    </location>
</feature>
<evidence type="ECO:0000259" key="2">
    <source>
        <dbReference type="PROSITE" id="PS50883"/>
    </source>
</evidence>
<dbReference type="Gene3D" id="3.20.20.450">
    <property type="entry name" value="EAL domain"/>
    <property type="match status" value="1"/>
</dbReference>
<protein>
    <submittedName>
        <fullName evidence="3">EAL domain-containing protein</fullName>
    </submittedName>
</protein>
<dbReference type="SUPFAM" id="SSF141868">
    <property type="entry name" value="EAL domain-like"/>
    <property type="match status" value="1"/>
</dbReference>
<keyword evidence="1" id="KW-0812">Transmembrane</keyword>
<sequence>MIRFELGNQICVCLSENEISLELNNTLHDAIPVTQNEYAILSIIAAHGSLNAPVSQRSVERKITQQYKVALPENGFKNAVAALRKKFRKLTEDHFTTHKNIIENIHRTGYFIPFLMQHHYDNGLYQQERINRHTKNSVWKALAIGLKNRKIYSDITLVMLVTALIFFAVCYYAINSIVRHNYLDSSLDIAQNLSEMSCFANEAALREQFDNVKLVESSMMLDRFNIRCLITPETVSPVSEKAFNEWSKNENYTTQAYELNDAVVLVRVKNINLSNSVENHISRFFLAGMKLSTNTGTSLEIGNTKERFFHFKTDNNGYKEVFYVSGPFQSILALSTFFLCVLRYKSIQAFLFYLLAIRHFSIRLEPIYNTSTQKTIHFEALSRFKVKNTQKFIETLIGNGLLLTHTILVLRAIYANQPSLKVPISINVCPTLLQGHNFSALYRELASLDCRLLTIEITENASMYYTAEIYQNVAKLKQLDCKISIDDFGTGNNNVALISKINPDYLKIDREFVIGVKSDDKKIETLRQLIAMGKTYHCTVIVEGVETADSAHLLTTLGAYVHQGYYYPLHY</sequence>
<dbReference type="InterPro" id="IPR035919">
    <property type="entry name" value="EAL_sf"/>
</dbReference>
<gene>
    <name evidence="3" type="ORF">CRN52_22815</name>
</gene>
<dbReference type="AlphaFoldDB" id="A0A2S3RD21"/>
<reference evidence="3 4" key="1">
    <citation type="journal article" date="2018" name="Front. Microbiol.">
        <title>Phylogeny of Vibrio vulnificus from the Analysis of the Core-Genome: Implications for Intra-Species Taxonomy.</title>
        <authorList>
            <person name="Roig F.J."/>
            <person name="Gonzalez-Candelas F."/>
            <person name="Sanjuan E."/>
            <person name="Fouz B."/>
            <person name="Feil E.J."/>
            <person name="Llorens C."/>
            <person name="Baker-Austin C."/>
            <person name="Oliver J.D."/>
            <person name="Danin-Poleg Y."/>
            <person name="Gibas C.J."/>
            <person name="Kashi Y."/>
            <person name="Gulig P.A."/>
            <person name="Morrison S.S."/>
            <person name="Amaro C."/>
        </authorList>
    </citation>
    <scope>NUCLEOTIDE SEQUENCE [LARGE SCALE GENOMIC DNA]</scope>
    <source>
        <strain evidence="3 4">CECT4608</strain>
    </source>
</reference>
<dbReference type="RefSeq" id="WP_011080129.1">
    <property type="nucleotide sequence ID" value="NZ_CBCSKP010000011.1"/>
</dbReference>